<evidence type="ECO:0000256" key="1">
    <source>
        <dbReference type="ARBA" id="ARBA00009922"/>
    </source>
</evidence>
<dbReference type="Gene3D" id="3.90.320.10">
    <property type="match status" value="1"/>
</dbReference>
<evidence type="ECO:0000313" key="20">
    <source>
        <dbReference type="Proteomes" id="UP000269198"/>
    </source>
</evidence>
<evidence type="ECO:0000259" key="18">
    <source>
        <dbReference type="PROSITE" id="PS51217"/>
    </source>
</evidence>
<evidence type="ECO:0000256" key="15">
    <source>
        <dbReference type="PROSITE-ProRule" id="PRU00560"/>
    </source>
</evidence>
<dbReference type="GO" id="GO:0003677">
    <property type="term" value="F:DNA binding"/>
    <property type="evidence" value="ECO:0007669"/>
    <property type="project" value="UniProtKB-KW"/>
</dbReference>
<sequence length="1113" mass="121946">MRRVAHEQGTRDITPAELARLLGQPEPTPEQAGVISAPLGPSVVVAGAGSGKSETMASRVVWLVANGYVRPEHVLGLTFTRKAATELAERVRRRLDQLRGTEQVPSEVLDGEPTVSTYNSYAARLVGDHALREAIEPSTRLISQGQSWQLASRIVGSYDGPMDAITVRPPTVVQRMLHLAGELADHQRTPDEVREVGHWIDGRVAELSGKLGEDTEKLVTAQRQREQLLPLVERYAQAKAAREVMDYSDQVALAARIATRHADDVGAIERGRFHVVLLDEYQDTSHAQLLLLRALFGGGHPVTAVGDPCQAIYGWRGASAGNLTGFPDHFPEPSGRPAPVRHLATSFRNGERVLSAARRLSEPLREGAGDVPVLYPAPARRGRGVVTCGLFHTETDEAAWIAEMVATVMSQPGQLAPDGIEWPAGEGGGPITPGDVAVLCRKRAQFPMLREALENRGVAVEVVGLGGLLTVPEVRDIVATLRVIHDASAGNELARLLTGPRWRMGPRDLVALGSRASELAREARRDLRTQEPADDDRSGEDLLRRTVLDLTAETGSLADALEDLGPAEHYSEIGYQRLNALADELRGLRKLTGQPLPELITEIERVLGLDIEVGARTGRDPVAARADLDAFVDAAVRFTGNSDDPTLGAFLTYLRSAEEAEHGLEPGERVGGSDTVKLMTVHAAKGLQWPLVVVPGITGGQYPVFPARPRESGGWVRQEHQIPFSLRGDRNELPTLEDVDKDSLARFKDAESARHQLEERRLAYVAVTRASFALLCTGHWWGSANATKRGPSPFLEEVRDACENGAGWVARWAPPPEKGERNPQTAEIESVEWPRSPESDDGASGERFRQVAEGAELVRRARDGEGRRWLDLLERAEMPTHLRRRIDGWNRDTDLLLAHEDPDTGDGTIPVELPGHLSVSSLVALARDPEGLARWIRRPLPRPPAPHTRRGTAFHAWLEQRFGQQTLLVPDELPGAADETAGGDEDLEELQRRFEASEWGERIPLDVEVPFETTIGDRLVRGRMDAVFHDSATGRYDVVDWKTGRPPEDERERRAIAVQLAAYRLAWAELVGAPLEDVRAAFHYVRADRTVRPADLLDAEGLASLISDLPEAG</sequence>
<dbReference type="AlphaFoldDB" id="A0A3N0EC92"/>
<evidence type="ECO:0000256" key="3">
    <source>
        <dbReference type="ARBA" id="ARBA00022741"/>
    </source>
</evidence>
<keyword evidence="9" id="KW-0238">DNA-binding</keyword>
<name>A0A3N0EC92_9ACTN</name>
<keyword evidence="3 15" id="KW-0547">Nucleotide-binding</keyword>
<dbReference type="OrthoDB" id="5240387at2"/>
<reference evidence="19 20" key="1">
    <citation type="submission" date="2018-11" db="EMBL/GenBank/DDBJ databases">
        <title>The genome draft of YIM 96095.</title>
        <authorList>
            <person name="Tang S.-K."/>
            <person name="Chunyu W.-X."/>
            <person name="Feng Y.-Z."/>
        </authorList>
    </citation>
    <scope>NUCLEOTIDE SEQUENCE [LARGE SCALE GENOMIC DNA]</scope>
    <source>
        <strain evidence="19 20">YIM 96095</strain>
    </source>
</reference>
<dbReference type="Pfam" id="PF12705">
    <property type="entry name" value="PDDEXK_1"/>
    <property type="match status" value="1"/>
</dbReference>
<dbReference type="Pfam" id="PF00580">
    <property type="entry name" value="UvrD-helicase"/>
    <property type="match status" value="1"/>
</dbReference>
<accession>A0A3N0EC92</accession>
<dbReference type="PANTHER" id="PTHR11070:SF55">
    <property type="entry name" value="DNA 3'-5' HELICASE"/>
    <property type="match status" value="1"/>
</dbReference>
<keyword evidence="8 15" id="KW-0067">ATP-binding</keyword>
<dbReference type="Gene3D" id="1.10.486.10">
    <property type="entry name" value="PCRA, domain 4"/>
    <property type="match status" value="1"/>
</dbReference>
<keyword evidence="6 15" id="KW-0347">Helicase</keyword>
<dbReference type="PROSITE" id="PS51198">
    <property type="entry name" value="UVRD_HELICASE_ATP_BIND"/>
    <property type="match status" value="1"/>
</dbReference>
<dbReference type="InterPro" id="IPR014017">
    <property type="entry name" value="DNA_helicase_UvrD-like_C"/>
</dbReference>
<dbReference type="Gene3D" id="1.10.10.160">
    <property type="match status" value="1"/>
</dbReference>
<dbReference type="SUPFAM" id="SSF52540">
    <property type="entry name" value="P-loop containing nucleoside triphosphate hydrolases"/>
    <property type="match status" value="1"/>
</dbReference>
<dbReference type="Pfam" id="PF13361">
    <property type="entry name" value="UvrD_C"/>
    <property type="match status" value="2"/>
</dbReference>
<gene>
    <name evidence="19" type="ORF">EFW17_08055</name>
</gene>
<evidence type="ECO:0000256" key="13">
    <source>
        <dbReference type="ARBA" id="ARBA00034808"/>
    </source>
</evidence>
<dbReference type="GO" id="GO:0005829">
    <property type="term" value="C:cytosol"/>
    <property type="evidence" value="ECO:0007669"/>
    <property type="project" value="TreeGrafter"/>
</dbReference>
<protein>
    <recommendedName>
        <fullName evidence="13">DNA 3'-5' helicase</fullName>
        <ecNumber evidence="13">5.6.2.4</ecNumber>
    </recommendedName>
</protein>
<comment type="catalytic activity">
    <reaction evidence="12">
        <text>Couples ATP hydrolysis with the unwinding of duplex DNA by translocating in the 3'-5' direction.</text>
        <dbReference type="EC" id="5.6.2.4"/>
    </reaction>
</comment>
<evidence type="ECO:0000256" key="2">
    <source>
        <dbReference type="ARBA" id="ARBA00022722"/>
    </source>
</evidence>
<keyword evidence="2" id="KW-0540">Nuclease</keyword>
<dbReference type="InterPro" id="IPR000212">
    <property type="entry name" value="DNA_helicase_UvrD/REP"/>
</dbReference>
<dbReference type="Gene3D" id="3.40.50.300">
    <property type="entry name" value="P-loop containing nucleotide triphosphate hydrolases"/>
    <property type="match status" value="3"/>
</dbReference>
<dbReference type="EMBL" id="RJMB01000006">
    <property type="protein sequence ID" value="RNL85438.1"/>
    <property type="molecule type" value="Genomic_DNA"/>
</dbReference>
<organism evidence="19 20">
    <name type="scientific">Halostreptopolyspora alba</name>
    <dbReference type="NCBI Taxonomy" id="2487137"/>
    <lineage>
        <taxon>Bacteria</taxon>
        <taxon>Bacillati</taxon>
        <taxon>Actinomycetota</taxon>
        <taxon>Actinomycetes</taxon>
        <taxon>Streptosporangiales</taxon>
        <taxon>Nocardiopsidaceae</taxon>
        <taxon>Halostreptopolyspora</taxon>
    </lineage>
</organism>
<comment type="caution">
    <text evidence="19">The sequence shown here is derived from an EMBL/GenBank/DDBJ whole genome shotgun (WGS) entry which is preliminary data.</text>
</comment>
<comment type="catalytic activity">
    <reaction evidence="14">
        <text>ATP + H2O = ADP + phosphate + H(+)</text>
        <dbReference type="Rhea" id="RHEA:13065"/>
        <dbReference type="ChEBI" id="CHEBI:15377"/>
        <dbReference type="ChEBI" id="CHEBI:15378"/>
        <dbReference type="ChEBI" id="CHEBI:30616"/>
        <dbReference type="ChEBI" id="CHEBI:43474"/>
        <dbReference type="ChEBI" id="CHEBI:456216"/>
        <dbReference type="EC" id="5.6.2.4"/>
    </reaction>
</comment>
<keyword evidence="7" id="KW-0269">Exonuclease</keyword>
<dbReference type="EC" id="5.6.2.4" evidence="13"/>
<dbReference type="PANTHER" id="PTHR11070">
    <property type="entry name" value="UVRD / RECB / PCRA DNA HELICASE FAMILY MEMBER"/>
    <property type="match status" value="1"/>
</dbReference>
<evidence type="ECO:0000313" key="19">
    <source>
        <dbReference type="EMBL" id="RNL85438.1"/>
    </source>
</evidence>
<evidence type="ECO:0000256" key="8">
    <source>
        <dbReference type="ARBA" id="ARBA00022840"/>
    </source>
</evidence>
<dbReference type="GO" id="GO:0000725">
    <property type="term" value="P:recombinational repair"/>
    <property type="evidence" value="ECO:0007669"/>
    <property type="project" value="TreeGrafter"/>
</dbReference>
<dbReference type="GO" id="GO:0005524">
    <property type="term" value="F:ATP binding"/>
    <property type="evidence" value="ECO:0007669"/>
    <property type="project" value="UniProtKB-UniRule"/>
</dbReference>
<evidence type="ECO:0000256" key="14">
    <source>
        <dbReference type="ARBA" id="ARBA00048988"/>
    </source>
</evidence>
<feature type="domain" description="UvrD-like helicase ATP-binding" evidence="17">
    <location>
        <begin position="25"/>
        <end position="350"/>
    </location>
</feature>
<evidence type="ECO:0000256" key="12">
    <source>
        <dbReference type="ARBA" id="ARBA00034617"/>
    </source>
</evidence>
<evidence type="ECO:0000256" key="10">
    <source>
        <dbReference type="ARBA" id="ARBA00023204"/>
    </source>
</evidence>
<proteinExistence type="inferred from homology"/>
<dbReference type="GO" id="GO:0043138">
    <property type="term" value="F:3'-5' DNA helicase activity"/>
    <property type="evidence" value="ECO:0007669"/>
    <property type="project" value="UniProtKB-EC"/>
</dbReference>
<dbReference type="CDD" id="cd17932">
    <property type="entry name" value="DEXQc_UvrD"/>
    <property type="match status" value="1"/>
</dbReference>
<dbReference type="InterPro" id="IPR011604">
    <property type="entry name" value="PDDEXK-like_dom_sf"/>
</dbReference>
<evidence type="ECO:0000256" key="4">
    <source>
        <dbReference type="ARBA" id="ARBA00022763"/>
    </source>
</evidence>
<evidence type="ECO:0000256" key="7">
    <source>
        <dbReference type="ARBA" id="ARBA00022839"/>
    </source>
</evidence>
<dbReference type="InterPro" id="IPR027417">
    <property type="entry name" value="P-loop_NTPase"/>
</dbReference>
<dbReference type="GO" id="GO:0033202">
    <property type="term" value="C:DNA helicase complex"/>
    <property type="evidence" value="ECO:0007669"/>
    <property type="project" value="TreeGrafter"/>
</dbReference>
<evidence type="ECO:0000259" key="17">
    <source>
        <dbReference type="PROSITE" id="PS51198"/>
    </source>
</evidence>
<keyword evidence="10" id="KW-0234">DNA repair</keyword>
<evidence type="ECO:0000256" key="5">
    <source>
        <dbReference type="ARBA" id="ARBA00022801"/>
    </source>
</evidence>
<evidence type="ECO:0000256" key="16">
    <source>
        <dbReference type="SAM" id="MobiDB-lite"/>
    </source>
</evidence>
<keyword evidence="4" id="KW-0227">DNA damage</keyword>
<keyword evidence="5 15" id="KW-0378">Hydrolase</keyword>
<comment type="similarity">
    <text evidence="1">Belongs to the helicase family. UvrD subfamily.</text>
</comment>
<keyword evidence="11" id="KW-0413">Isomerase</keyword>
<dbReference type="InterPro" id="IPR014016">
    <property type="entry name" value="UvrD-like_ATP-bd"/>
</dbReference>
<dbReference type="Proteomes" id="UP000269198">
    <property type="component" value="Unassembled WGS sequence"/>
</dbReference>
<keyword evidence="20" id="KW-1185">Reference proteome</keyword>
<dbReference type="RefSeq" id="WP_123200695.1">
    <property type="nucleotide sequence ID" value="NZ_RJMB01000006.1"/>
</dbReference>
<dbReference type="SUPFAM" id="SSF52980">
    <property type="entry name" value="Restriction endonuclease-like"/>
    <property type="match status" value="1"/>
</dbReference>
<dbReference type="PROSITE" id="PS51217">
    <property type="entry name" value="UVRD_HELICASE_CTER"/>
    <property type="match status" value="1"/>
</dbReference>
<dbReference type="GO" id="GO:0004527">
    <property type="term" value="F:exonuclease activity"/>
    <property type="evidence" value="ECO:0007669"/>
    <property type="project" value="UniProtKB-KW"/>
</dbReference>
<feature type="binding site" evidence="15">
    <location>
        <begin position="46"/>
        <end position="53"/>
    </location>
    <ligand>
        <name>ATP</name>
        <dbReference type="ChEBI" id="CHEBI:30616"/>
    </ligand>
</feature>
<evidence type="ECO:0000256" key="9">
    <source>
        <dbReference type="ARBA" id="ARBA00023125"/>
    </source>
</evidence>
<dbReference type="InterPro" id="IPR038726">
    <property type="entry name" value="PDDEXK_AddAB-type"/>
</dbReference>
<dbReference type="InterPro" id="IPR013986">
    <property type="entry name" value="DExx_box_DNA_helicase_dom_sf"/>
</dbReference>
<evidence type="ECO:0000256" key="11">
    <source>
        <dbReference type="ARBA" id="ARBA00023235"/>
    </source>
</evidence>
<feature type="domain" description="UvrD-like helicase C-terminal" evidence="18">
    <location>
        <begin position="351"/>
        <end position="686"/>
    </location>
</feature>
<dbReference type="InterPro" id="IPR011335">
    <property type="entry name" value="Restrct_endonuc-II-like"/>
</dbReference>
<evidence type="ECO:0000256" key="6">
    <source>
        <dbReference type="ARBA" id="ARBA00022806"/>
    </source>
</evidence>
<feature type="region of interest" description="Disordered" evidence="16">
    <location>
        <begin position="809"/>
        <end position="848"/>
    </location>
</feature>